<feature type="domain" description="PGG" evidence="2">
    <location>
        <begin position="138"/>
        <end position="251"/>
    </location>
</feature>
<evidence type="ECO:0000256" key="1">
    <source>
        <dbReference type="SAM" id="Phobius"/>
    </source>
</evidence>
<name>A0A834YBK2_TETSI</name>
<protein>
    <recommendedName>
        <fullName evidence="2">PGG domain-containing protein</fullName>
    </recommendedName>
</protein>
<feature type="transmembrane region" description="Helical" evidence="1">
    <location>
        <begin position="187"/>
        <end position="207"/>
    </location>
</feature>
<accession>A0A834YBK2</accession>
<dbReference type="AlphaFoldDB" id="A0A834YBK2"/>
<dbReference type="EMBL" id="JABCRI010000024">
    <property type="protein sequence ID" value="KAF8376997.1"/>
    <property type="molecule type" value="Genomic_DNA"/>
</dbReference>
<feature type="transmembrane region" description="Helical" evidence="1">
    <location>
        <begin position="148"/>
        <end position="167"/>
    </location>
</feature>
<dbReference type="OrthoDB" id="1652385at2759"/>
<evidence type="ECO:0000259" key="2">
    <source>
        <dbReference type="Pfam" id="PF13962"/>
    </source>
</evidence>
<proteinExistence type="predicted"/>
<feature type="transmembrane region" description="Helical" evidence="1">
    <location>
        <begin position="258"/>
        <end position="278"/>
    </location>
</feature>
<keyword evidence="1" id="KW-1133">Transmembrane helix</keyword>
<reference evidence="3 4" key="1">
    <citation type="submission" date="2020-04" db="EMBL/GenBank/DDBJ databases">
        <title>Plant Genome Project.</title>
        <authorList>
            <person name="Zhang R.-G."/>
        </authorList>
    </citation>
    <scope>NUCLEOTIDE SEQUENCE [LARGE SCALE GENOMIC DNA]</scope>
    <source>
        <strain evidence="3">YNK0</strain>
        <tissue evidence="3">Leaf</tissue>
    </source>
</reference>
<feature type="transmembrane region" description="Helical" evidence="1">
    <location>
        <begin position="227"/>
        <end position="252"/>
    </location>
</feature>
<dbReference type="OMA" id="TIEIVMA"/>
<dbReference type="InterPro" id="IPR026961">
    <property type="entry name" value="PGG_dom"/>
</dbReference>
<dbReference type="PANTHER" id="PTHR24177">
    <property type="entry name" value="CASKIN"/>
    <property type="match status" value="1"/>
</dbReference>
<keyword evidence="1" id="KW-0472">Membrane</keyword>
<dbReference type="PANTHER" id="PTHR24177:SF365">
    <property type="entry name" value="ANKYRIN REPEAT-CONTAINING PROTEIN NPR4-LIKE ISOFORM X1"/>
    <property type="match status" value="1"/>
</dbReference>
<keyword evidence="4" id="KW-1185">Reference proteome</keyword>
<organism evidence="3 4">
    <name type="scientific">Tetracentron sinense</name>
    <name type="common">Spur-leaf</name>
    <dbReference type="NCBI Taxonomy" id="13715"/>
    <lineage>
        <taxon>Eukaryota</taxon>
        <taxon>Viridiplantae</taxon>
        <taxon>Streptophyta</taxon>
        <taxon>Embryophyta</taxon>
        <taxon>Tracheophyta</taxon>
        <taxon>Spermatophyta</taxon>
        <taxon>Magnoliopsida</taxon>
        <taxon>Trochodendrales</taxon>
        <taxon>Trochodendraceae</taxon>
        <taxon>Tetracentron</taxon>
    </lineage>
</organism>
<sequence>MEMATKFGTIEIVMACIECSPDLILFCTAYYSIFHTAVEYRQVKIFNLIYGGDARATELFHKRDEFGSTILHLAAKLAPSPQLNSVSGAALQMQRELQWFKEVEKIVRPSYKDWTNCQGKTAQVLFTEEHKDLVKEGEKWMKDTATSCMLVATLVATIVFAAAFTIPGGNDNGRGIPIFLKYNSFKVFIVSDALALFSAATSVLMFLSILTSRYGEEDFLKSLPTKIIIGLAFLFFSIATMMIAFSAALSIILSESWAWASFPIALIACFPVTLFALLQFPLFLEIVHSTYGSGIFKEDSNYRLS</sequence>
<keyword evidence="1" id="KW-0812">Transmembrane</keyword>
<comment type="caution">
    <text evidence="3">The sequence shown here is derived from an EMBL/GenBank/DDBJ whole genome shotgun (WGS) entry which is preliminary data.</text>
</comment>
<dbReference type="Pfam" id="PF13962">
    <property type="entry name" value="PGG"/>
    <property type="match status" value="1"/>
</dbReference>
<dbReference type="Proteomes" id="UP000655225">
    <property type="component" value="Unassembled WGS sequence"/>
</dbReference>
<evidence type="ECO:0000313" key="3">
    <source>
        <dbReference type="EMBL" id="KAF8376997.1"/>
    </source>
</evidence>
<gene>
    <name evidence="3" type="ORF">HHK36_030369</name>
</gene>
<dbReference type="GO" id="GO:0016020">
    <property type="term" value="C:membrane"/>
    <property type="evidence" value="ECO:0007669"/>
    <property type="project" value="TreeGrafter"/>
</dbReference>
<evidence type="ECO:0000313" key="4">
    <source>
        <dbReference type="Proteomes" id="UP000655225"/>
    </source>
</evidence>